<evidence type="ECO:0000256" key="5">
    <source>
        <dbReference type="ARBA" id="ARBA00023098"/>
    </source>
</evidence>
<dbReference type="PANTHER" id="PTHR43667">
    <property type="entry name" value="CYCLOPROPANE-FATTY-ACYL-PHOSPHOLIPID SYNTHASE"/>
    <property type="match status" value="1"/>
</dbReference>
<evidence type="ECO:0000256" key="4">
    <source>
        <dbReference type="ARBA" id="ARBA00022691"/>
    </source>
</evidence>
<evidence type="ECO:0000256" key="3">
    <source>
        <dbReference type="ARBA" id="ARBA00022679"/>
    </source>
</evidence>
<dbReference type="CDD" id="cd02440">
    <property type="entry name" value="AdoMet_MTases"/>
    <property type="match status" value="1"/>
</dbReference>
<dbReference type="Proteomes" id="UP000325255">
    <property type="component" value="Unassembled WGS sequence"/>
</dbReference>
<keyword evidence="5" id="KW-0443">Lipid metabolism</keyword>
<dbReference type="AlphaFoldDB" id="A0A5M6ILT1"/>
<evidence type="ECO:0000313" key="7">
    <source>
        <dbReference type="Proteomes" id="UP000325255"/>
    </source>
</evidence>
<dbReference type="GO" id="GO:0008168">
    <property type="term" value="F:methyltransferase activity"/>
    <property type="evidence" value="ECO:0007669"/>
    <property type="project" value="UniProtKB-KW"/>
</dbReference>
<evidence type="ECO:0000313" key="6">
    <source>
        <dbReference type="EMBL" id="KAA5609214.1"/>
    </source>
</evidence>
<comment type="similarity">
    <text evidence="1">Belongs to the CFA/CMAS family.</text>
</comment>
<organism evidence="6 7">
    <name type="scientific">Rhodovastum atsumiense</name>
    <dbReference type="NCBI Taxonomy" id="504468"/>
    <lineage>
        <taxon>Bacteria</taxon>
        <taxon>Pseudomonadati</taxon>
        <taxon>Pseudomonadota</taxon>
        <taxon>Alphaproteobacteria</taxon>
        <taxon>Acetobacterales</taxon>
        <taxon>Acetobacteraceae</taxon>
        <taxon>Rhodovastum</taxon>
    </lineage>
</organism>
<dbReference type="SUPFAM" id="SSF53335">
    <property type="entry name" value="S-adenosyl-L-methionine-dependent methyltransferases"/>
    <property type="match status" value="1"/>
</dbReference>
<name>A0A5M6ILT1_9PROT</name>
<protein>
    <submittedName>
        <fullName evidence="6">Methyltransferase domain-containing protein</fullName>
    </submittedName>
</protein>
<proteinExistence type="inferred from homology"/>
<keyword evidence="4" id="KW-0949">S-adenosyl-L-methionine</keyword>
<evidence type="ECO:0000256" key="2">
    <source>
        <dbReference type="ARBA" id="ARBA00022603"/>
    </source>
</evidence>
<dbReference type="Gene3D" id="3.40.50.150">
    <property type="entry name" value="Vaccinia Virus protein VP39"/>
    <property type="match status" value="1"/>
</dbReference>
<reference evidence="6 7" key="1">
    <citation type="submission" date="2019-09" db="EMBL/GenBank/DDBJ databases">
        <title>Genome sequence of Rhodovastum atsumiense, a diverse member of the Acetobacteraceae family of non-sulfur purple photosynthetic bacteria.</title>
        <authorList>
            <person name="Meyer T."/>
            <person name="Kyndt J."/>
        </authorList>
    </citation>
    <scope>NUCLEOTIDE SEQUENCE [LARGE SCALE GENOMIC DNA]</scope>
    <source>
        <strain evidence="6 7">DSM 21279</strain>
    </source>
</reference>
<dbReference type="PANTHER" id="PTHR43667:SF1">
    <property type="entry name" value="CYCLOPROPANE-FATTY-ACYL-PHOSPHOLIPID SYNTHASE"/>
    <property type="match status" value="1"/>
</dbReference>
<dbReference type="EMBL" id="VWPK01000056">
    <property type="protein sequence ID" value="KAA5609214.1"/>
    <property type="molecule type" value="Genomic_DNA"/>
</dbReference>
<dbReference type="InterPro" id="IPR050723">
    <property type="entry name" value="CFA/CMAS"/>
</dbReference>
<keyword evidence="2 6" id="KW-0489">Methyltransferase</keyword>
<evidence type="ECO:0000256" key="1">
    <source>
        <dbReference type="ARBA" id="ARBA00010815"/>
    </source>
</evidence>
<sequence length="416" mass="47866">MTTRALVRIQIGRPLPMYAPLPVDDQEPVGAQAKALTGVVLDRLVRALSRTPVPFEIQRPDHAVWSFGEGSATFRVILRNRRALRALTSLDQGRFADAYLAGDIDLEGDMLQPFELRRRLKDVHLLASAWRFLQPLLVGQVRMNRRAIRSHYDVDPAFFLGFLDPQAPCYTQGIYLDPAETLEAATLRKFAYCYEKLELKPGDHILEIGPGWGAWCEYASARGVRCTGITNSRMSADYLRERAKTLGYDWNIILTDLLGHRTHETYDAIIIMGVIEHLPQYDRVAQKFISLLKPGKKIFLDASACTKKYELSSFMVKHIYPGNHSFLVLHDFLAAISRTPLRVVELYKDSYSYFLTFRQWARNLDRNREALVGRFGEYDYRRFRLYLWGGAYEFLSHSLDCYRMVIQQPTPFPEVA</sequence>
<dbReference type="Pfam" id="PF02353">
    <property type="entry name" value="CMAS"/>
    <property type="match status" value="1"/>
</dbReference>
<accession>A0A5M6ILT1</accession>
<dbReference type="GO" id="GO:0006629">
    <property type="term" value="P:lipid metabolic process"/>
    <property type="evidence" value="ECO:0007669"/>
    <property type="project" value="UniProtKB-KW"/>
</dbReference>
<gene>
    <name evidence="6" type="ORF">F1189_25305</name>
</gene>
<keyword evidence="7" id="KW-1185">Reference proteome</keyword>
<dbReference type="GO" id="GO:0032259">
    <property type="term" value="P:methylation"/>
    <property type="evidence" value="ECO:0007669"/>
    <property type="project" value="UniProtKB-KW"/>
</dbReference>
<comment type="caution">
    <text evidence="6">The sequence shown here is derived from an EMBL/GenBank/DDBJ whole genome shotgun (WGS) entry which is preliminary data.</text>
</comment>
<dbReference type="InterPro" id="IPR029063">
    <property type="entry name" value="SAM-dependent_MTases_sf"/>
</dbReference>
<dbReference type="OrthoDB" id="9782855at2"/>
<keyword evidence="3 6" id="KW-0808">Transferase</keyword>